<dbReference type="GO" id="GO:0004146">
    <property type="term" value="F:dihydrofolate reductase activity"/>
    <property type="evidence" value="ECO:0007669"/>
    <property type="project" value="UniProtKB-EC"/>
</dbReference>
<evidence type="ECO:0000256" key="1">
    <source>
        <dbReference type="ARBA" id="ARBA00004903"/>
    </source>
</evidence>
<dbReference type="Pfam" id="PF00186">
    <property type="entry name" value="DHFR_1"/>
    <property type="match status" value="1"/>
</dbReference>
<dbReference type="GO" id="GO:0046654">
    <property type="term" value="P:tetrahydrofolate biosynthetic process"/>
    <property type="evidence" value="ECO:0007669"/>
    <property type="project" value="UniProtKB-UniPathway"/>
</dbReference>
<comment type="similarity">
    <text evidence="2 7">Belongs to the dihydrofolate reductase family.</text>
</comment>
<dbReference type="GO" id="GO:0046452">
    <property type="term" value="P:dihydrofolate metabolic process"/>
    <property type="evidence" value="ECO:0007669"/>
    <property type="project" value="TreeGrafter"/>
</dbReference>
<dbReference type="GO" id="GO:0050661">
    <property type="term" value="F:NADP binding"/>
    <property type="evidence" value="ECO:0007669"/>
    <property type="project" value="InterPro"/>
</dbReference>
<dbReference type="PRINTS" id="PR00070">
    <property type="entry name" value="DHFR"/>
</dbReference>
<dbReference type="GO" id="GO:0006730">
    <property type="term" value="P:one-carbon metabolic process"/>
    <property type="evidence" value="ECO:0007669"/>
    <property type="project" value="UniProtKB-KW"/>
</dbReference>
<keyword evidence="4 7" id="KW-0554">One-carbon metabolism</keyword>
<dbReference type="PANTHER" id="PTHR48069">
    <property type="entry name" value="DIHYDROFOLATE REDUCTASE"/>
    <property type="match status" value="1"/>
</dbReference>
<evidence type="ECO:0000256" key="6">
    <source>
        <dbReference type="ARBA" id="ARBA00023002"/>
    </source>
</evidence>
<dbReference type="PANTHER" id="PTHR48069:SF3">
    <property type="entry name" value="DIHYDROFOLATE REDUCTASE"/>
    <property type="match status" value="1"/>
</dbReference>
<comment type="catalytic activity">
    <reaction evidence="7">
        <text>(6S)-5,6,7,8-tetrahydrofolate + NADP(+) = 7,8-dihydrofolate + NADPH + H(+)</text>
        <dbReference type="Rhea" id="RHEA:15009"/>
        <dbReference type="ChEBI" id="CHEBI:15378"/>
        <dbReference type="ChEBI" id="CHEBI:57451"/>
        <dbReference type="ChEBI" id="CHEBI:57453"/>
        <dbReference type="ChEBI" id="CHEBI:57783"/>
        <dbReference type="ChEBI" id="CHEBI:58349"/>
        <dbReference type="EC" id="1.5.1.3"/>
    </reaction>
</comment>
<dbReference type="UniPathway" id="UPA00077">
    <property type="reaction ID" value="UER00158"/>
</dbReference>
<dbReference type="InterPro" id="IPR024072">
    <property type="entry name" value="DHFR-like_dom_sf"/>
</dbReference>
<evidence type="ECO:0000256" key="3">
    <source>
        <dbReference type="ARBA" id="ARBA00012856"/>
    </source>
</evidence>
<dbReference type="SUPFAM" id="SSF53597">
    <property type="entry name" value="Dihydrofolate reductase-like"/>
    <property type="match status" value="1"/>
</dbReference>
<evidence type="ECO:0000313" key="10">
    <source>
        <dbReference type="Proteomes" id="UP000549765"/>
    </source>
</evidence>
<dbReference type="PIRSF" id="PIRSF000194">
    <property type="entry name" value="DHFR"/>
    <property type="match status" value="1"/>
</dbReference>
<dbReference type="PROSITE" id="PS51330">
    <property type="entry name" value="DHFR_2"/>
    <property type="match status" value="1"/>
</dbReference>
<keyword evidence="10" id="KW-1185">Reference proteome</keyword>
<dbReference type="Gene3D" id="3.40.430.10">
    <property type="entry name" value="Dihydrofolate Reductase, subunit A"/>
    <property type="match status" value="1"/>
</dbReference>
<evidence type="ECO:0000256" key="2">
    <source>
        <dbReference type="ARBA" id="ARBA00009539"/>
    </source>
</evidence>
<dbReference type="GO" id="GO:0005829">
    <property type="term" value="C:cytosol"/>
    <property type="evidence" value="ECO:0007669"/>
    <property type="project" value="TreeGrafter"/>
</dbReference>
<evidence type="ECO:0000256" key="4">
    <source>
        <dbReference type="ARBA" id="ARBA00022563"/>
    </source>
</evidence>
<dbReference type="InterPro" id="IPR001796">
    <property type="entry name" value="DHFR_dom"/>
</dbReference>
<organism evidence="9 10">
    <name type="scientific">Periweissella fabalis</name>
    <dbReference type="NCBI Taxonomy" id="1070421"/>
    <lineage>
        <taxon>Bacteria</taxon>
        <taxon>Bacillati</taxon>
        <taxon>Bacillota</taxon>
        <taxon>Bacilli</taxon>
        <taxon>Lactobacillales</taxon>
        <taxon>Lactobacillaceae</taxon>
        <taxon>Periweissella</taxon>
    </lineage>
</organism>
<keyword evidence="6 7" id="KW-0560">Oxidoreductase</keyword>
<feature type="domain" description="DHFR" evidence="8">
    <location>
        <begin position="1"/>
        <end position="163"/>
    </location>
</feature>
<dbReference type="GO" id="GO:0046655">
    <property type="term" value="P:folic acid metabolic process"/>
    <property type="evidence" value="ECO:0007669"/>
    <property type="project" value="TreeGrafter"/>
</dbReference>
<accession>A0A7X6S262</accession>
<comment type="function">
    <text evidence="7">Key enzyme in folate metabolism. Catalyzes an essential reaction for de novo glycine and purine synthesis, and for DNA precursor synthesis.</text>
</comment>
<dbReference type="RefSeq" id="WP_168721041.1">
    <property type="nucleotide sequence ID" value="NZ_JAAXPN010000001.1"/>
</dbReference>
<dbReference type="CDD" id="cd00209">
    <property type="entry name" value="DHFR"/>
    <property type="match status" value="1"/>
</dbReference>
<comment type="caution">
    <text evidence="9">The sequence shown here is derived from an EMBL/GenBank/DDBJ whole genome shotgun (WGS) entry which is preliminary data.</text>
</comment>
<keyword evidence="5 7" id="KW-0521">NADP</keyword>
<gene>
    <name evidence="9" type="ORF">HF964_00200</name>
</gene>
<dbReference type="Proteomes" id="UP000549765">
    <property type="component" value="Unassembled WGS sequence"/>
</dbReference>
<name>A0A7X6S262_9LACO</name>
<sequence>MINMVWAEAHDHVIAKDGNIPWRLPADLAFFKQETIGHPIVMGRNTFKTFNNRPLPQRTNIVLTHDETFVAPAGFEVMHSVAEVLAATVEKGLDLSVIGGVAIYASFMPHADELAVTEVDLDVPGGDAHVPPVDLTMWQLVEQRIGVLDERNTIPHTFKIYRRSK</sequence>
<evidence type="ECO:0000259" key="8">
    <source>
        <dbReference type="PROSITE" id="PS51330"/>
    </source>
</evidence>
<reference evidence="9 10" key="1">
    <citation type="submission" date="2020-04" db="EMBL/GenBank/DDBJ databases">
        <title>MicrobeNet Type strains.</title>
        <authorList>
            <person name="Nicholson A.C."/>
        </authorList>
    </citation>
    <scope>NUCLEOTIDE SEQUENCE [LARGE SCALE GENOMIC DNA]</scope>
    <source>
        <strain evidence="9 10">CCUG 61472</strain>
    </source>
</reference>
<evidence type="ECO:0000313" key="9">
    <source>
        <dbReference type="EMBL" id="NKZ23238.1"/>
    </source>
</evidence>
<evidence type="ECO:0000256" key="7">
    <source>
        <dbReference type="PIRNR" id="PIRNR000194"/>
    </source>
</evidence>
<evidence type="ECO:0000256" key="5">
    <source>
        <dbReference type="ARBA" id="ARBA00022857"/>
    </source>
</evidence>
<dbReference type="AlphaFoldDB" id="A0A7X6S262"/>
<dbReference type="EC" id="1.5.1.3" evidence="3 7"/>
<dbReference type="InterPro" id="IPR012259">
    <property type="entry name" value="DHFR"/>
</dbReference>
<comment type="pathway">
    <text evidence="1 7">Cofactor biosynthesis; tetrahydrofolate biosynthesis; 5,6,7,8-tetrahydrofolate from 7,8-dihydrofolate: step 1/1.</text>
</comment>
<proteinExistence type="inferred from homology"/>
<protein>
    <recommendedName>
        <fullName evidence="3 7">Dihydrofolate reductase</fullName>
        <ecNumber evidence="3 7">1.5.1.3</ecNumber>
    </recommendedName>
</protein>
<dbReference type="EMBL" id="JAAXPN010000001">
    <property type="protein sequence ID" value="NKZ23238.1"/>
    <property type="molecule type" value="Genomic_DNA"/>
</dbReference>